<evidence type="ECO:0000313" key="1">
    <source>
        <dbReference type="EMBL" id="KAF6781326.1"/>
    </source>
</evidence>
<feature type="non-terminal residue" evidence="1">
    <location>
        <position position="283"/>
    </location>
</feature>
<dbReference type="EMBL" id="WIGN01001031">
    <property type="protein sequence ID" value="KAF6781326.1"/>
    <property type="molecule type" value="Genomic_DNA"/>
</dbReference>
<proteinExistence type="predicted"/>
<evidence type="ECO:0000313" key="2">
    <source>
        <dbReference type="Proteomes" id="UP000652219"/>
    </source>
</evidence>
<sequence>MSTVATPTRASFQALPAEILLQILCSLLDEHLWRAMRLDRRARTFAMKLMWRGFTSIYNLLSNRTGKIKPQIQAGSEYIETLDMSDADSQIAREPHHLNKLLDAKFSRTHTLRGYEIEETNTQAFKLLRHIASAAPVKELMLLAAGRTNNEFRTVLGLFKDFERLTMNISRHCLVPDPAPNDLPWGHLLHVQMERDDERFLMPNKLVLTSLARCPTLVHAVFTEMPSLRDFRGRVAEPVAPFFPALESLETVANSGGAVRSISRMHNLKRLHLRVSLLRGGKG</sequence>
<reference evidence="1 2" key="1">
    <citation type="journal article" date="2020" name="Phytopathology">
        <title>Genome Sequence Resources of Colletotrichum truncatum, C. plurivorum, C. musicola, and C. sojae: Four Species Pathogenic to Soybean (Glycine max).</title>
        <authorList>
            <person name="Rogerio F."/>
            <person name="Boufleur T.R."/>
            <person name="Ciampi-Guillardi M."/>
            <person name="Sukno S.A."/>
            <person name="Thon M.R."/>
            <person name="Massola Junior N.S."/>
            <person name="Baroncelli R."/>
        </authorList>
    </citation>
    <scope>NUCLEOTIDE SEQUENCE [LARGE SCALE GENOMIC DNA]</scope>
    <source>
        <strain evidence="1 2">LFN0009</strain>
    </source>
</reference>
<protein>
    <recommendedName>
        <fullName evidence="3">F-box domain-containing protein</fullName>
    </recommendedName>
</protein>
<keyword evidence="2" id="KW-1185">Reference proteome</keyword>
<gene>
    <name evidence="1" type="ORF">CSOJ01_16091</name>
</gene>
<dbReference type="AlphaFoldDB" id="A0A8H6MFS5"/>
<organism evidence="1 2">
    <name type="scientific">Colletotrichum sojae</name>
    <dbReference type="NCBI Taxonomy" id="2175907"/>
    <lineage>
        <taxon>Eukaryota</taxon>
        <taxon>Fungi</taxon>
        <taxon>Dikarya</taxon>
        <taxon>Ascomycota</taxon>
        <taxon>Pezizomycotina</taxon>
        <taxon>Sordariomycetes</taxon>
        <taxon>Hypocreomycetidae</taxon>
        <taxon>Glomerellales</taxon>
        <taxon>Glomerellaceae</taxon>
        <taxon>Colletotrichum</taxon>
        <taxon>Colletotrichum orchidearum species complex</taxon>
    </lineage>
</organism>
<dbReference type="Proteomes" id="UP000652219">
    <property type="component" value="Unassembled WGS sequence"/>
</dbReference>
<comment type="caution">
    <text evidence="1">The sequence shown here is derived from an EMBL/GenBank/DDBJ whole genome shotgun (WGS) entry which is preliminary data.</text>
</comment>
<name>A0A8H6MFS5_9PEZI</name>
<evidence type="ECO:0008006" key="3">
    <source>
        <dbReference type="Google" id="ProtNLM"/>
    </source>
</evidence>
<accession>A0A8H6MFS5</accession>